<dbReference type="EMBL" id="JAUCMV010000005">
    <property type="protein sequence ID" value="KAK0397781.1"/>
    <property type="molecule type" value="Genomic_DNA"/>
</dbReference>
<evidence type="ECO:0000256" key="4">
    <source>
        <dbReference type="ARBA" id="ARBA00006801"/>
    </source>
</evidence>
<evidence type="ECO:0000256" key="16">
    <source>
        <dbReference type="ARBA" id="ARBA00023136"/>
    </source>
</evidence>
<dbReference type="PROSITE" id="PS51183">
    <property type="entry name" value="JMJN"/>
    <property type="match status" value="1"/>
</dbReference>
<dbReference type="Gene3D" id="3.10.20.90">
    <property type="entry name" value="Phosphatidylinositol 3-kinase Catalytic Subunit, Chain A, domain 1"/>
    <property type="match status" value="1"/>
</dbReference>
<organism evidence="26 27">
    <name type="scientific">Steinernema hermaphroditum</name>
    <dbReference type="NCBI Taxonomy" id="289476"/>
    <lineage>
        <taxon>Eukaryota</taxon>
        <taxon>Metazoa</taxon>
        <taxon>Ecdysozoa</taxon>
        <taxon>Nematoda</taxon>
        <taxon>Chromadorea</taxon>
        <taxon>Rhabditida</taxon>
        <taxon>Tylenchina</taxon>
        <taxon>Panagrolaimomorpha</taxon>
        <taxon>Strongyloidoidea</taxon>
        <taxon>Steinernematidae</taxon>
        <taxon>Steinernema</taxon>
    </lineage>
</organism>
<feature type="lipid moiety-binding region" description="Phosphatidylserine amidated glycine; alternate" evidence="22">
    <location>
        <position position="123"/>
    </location>
</feature>
<keyword evidence="15" id="KW-0072">Autophagy</keyword>
<reference evidence="26" key="1">
    <citation type="submission" date="2023-06" db="EMBL/GenBank/DDBJ databases">
        <title>Genomic analysis of the entomopathogenic nematode Steinernema hermaphroditum.</title>
        <authorList>
            <person name="Schwarz E.M."/>
            <person name="Heppert J.K."/>
            <person name="Baniya A."/>
            <person name="Schwartz H.T."/>
            <person name="Tan C.-H."/>
            <person name="Antoshechkin I."/>
            <person name="Sternberg P.W."/>
            <person name="Goodrich-Blair H."/>
            <person name="Dillman A.R."/>
        </authorList>
    </citation>
    <scope>NUCLEOTIDE SEQUENCE</scope>
    <source>
        <strain evidence="26">PS9179</strain>
        <tissue evidence="26">Whole animal</tissue>
    </source>
</reference>
<dbReference type="SMART" id="SM00558">
    <property type="entry name" value="JmjC"/>
    <property type="match status" value="1"/>
</dbReference>
<dbReference type="GO" id="GO:0034647">
    <property type="term" value="F:histone H3K4me/H3K4me2/H3K4me3 demethylase activity"/>
    <property type="evidence" value="ECO:0007669"/>
    <property type="project" value="UniProtKB-EC"/>
</dbReference>
<dbReference type="Pfam" id="PF02373">
    <property type="entry name" value="JmjC"/>
    <property type="match status" value="1"/>
</dbReference>
<evidence type="ECO:0000256" key="18">
    <source>
        <dbReference type="ARBA" id="ARBA00023288"/>
    </source>
</evidence>
<dbReference type="Gene3D" id="3.30.40.10">
    <property type="entry name" value="Zinc/RING finger domain, C3HC4 (zinc finger)"/>
    <property type="match status" value="2"/>
</dbReference>
<dbReference type="InterPro" id="IPR011011">
    <property type="entry name" value="Znf_FYVE_PHD"/>
</dbReference>
<dbReference type="InterPro" id="IPR029071">
    <property type="entry name" value="Ubiquitin-like_domsf"/>
</dbReference>
<evidence type="ECO:0000256" key="15">
    <source>
        <dbReference type="ARBA" id="ARBA00023006"/>
    </source>
</evidence>
<evidence type="ECO:0000256" key="10">
    <source>
        <dbReference type="ARBA" id="ARBA00022833"/>
    </source>
</evidence>
<dbReference type="Gene3D" id="2.60.120.650">
    <property type="entry name" value="Cupin"/>
    <property type="match status" value="2"/>
</dbReference>
<keyword evidence="16" id="KW-0472">Membrane</keyword>
<dbReference type="Pfam" id="PF02375">
    <property type="entry name" value="JmjN"/>
    <property type="match status" value="1"/>
</dbReference>
<dbReference type="SUPFAM" id="SSF46774">
    <property type="entry name" value="ARID-like"/>
    <property type="match status" value="1"/>
</dbReference>
<keyword evidence="7" id="KW-0963">Cytoplasm</keyword>
<evidence type="ECO:0000256" key="2">
    <source>
        <dbReference type="ARBA" id="ARBA00004123"/>
    </source>
</evidence>
<dbReference type="FunFam" id="3.10.20.90:FF:000149">
    <property type="entry name" value="microtubule-associated proteins 1A/1B light chain 3C"/>
    <property type="match status" value="1"/>
</dbReference>
<evidence type="ECO:0000256" key="3">
    <source>
        <dbReference type="ARBA" id="ARBA00004419"/>
    </source>
</evidence>
<accession>A0AA39H2Y7</accession>
<comment type="caution">
    <text evidence="26">The sequence shown here is derived from an EMBL/GenBank/DDBJ whole genome shotgun (WGS) entry which is preliminary data.</text>
</comment>
<proteinExistence type="inferred from homology"/>
<dbReference type="GO" id="GO:0031410">
    <property type="term" value="C:cytoplasmic vesicle"/>
    <property type="evidence" value="ECO:0007669"/>
    <property type="project" value="UniProtKB-KW"/>
</dbReference>
<dbReference type="InterPro" id="IPR003349">
    <property type="entry name" value="JmjN"/>
</dbReference>
<evidence type="ECO:0000256" key="6">
    <source>
        <dbReference type="ARBA" id="ARBA00012902"/>
    </source>
</evidence>
<dbReference type="InterPro" id="IPR004198">
    <property type="entry name" value="Znf_C5HC2"/>
</dbReference>
<keyword evidence="11" id="KW-0156">Chromatin regulator</keyword>
<keyword evidence="27" id="KW-1185">Reference proteome</keyword>
<comment type="similarity">
    <text evidence="4">Belongs to the JARID1 histone demethylase family.</text>
</comment>
<feature type="domain" description="JmjC" evidence="25">
    <location>
        <begin position="497"/>
        <end position="663"/>
    </location>
</feature>
<evidence type="ECO:0000313" key="27">
    <source>
        <dbReference type="Proteomes" id="UP001175271"/>
    </source>
</evidence>
<dbReference type="GO" id="GO:0008270">
    <property type="term" value="F:zinc ion binding"/>
    <property type="evidence" value="ECO:0007669"/>
    <property type="project" value="UniProtKB-KW"/>
</dbReference>
<keyword evidence="19" id="KW-0968">Cytoplasmic vesicle</keyword>
<dbReference type="GO" id="GO:0005634">
    <property type="term" value="C:nucleus"/>
    <property type="evidence" value="ECO:0007669"/>
    <property type="project" value="UniProtKB-SubCell"/>
</dbReference>
<dbReference type="SUPFAM" id="SSF51197">
    <property type="entry name" value="Clavaminate synthase-like"/>
    <property type="match status" value="1"/>
</dbReference>
<evidence type="ECO:0000256" key="7">
    <source>
        <dbReference type="ARBA" id="ARBA00022490"/>
    </source>
</evidence>
<comment type="cofactor">
    <cofactor evidence="1">
        <name>Fe(2+)</name>
        <dbReference type="ChEBI" id="CHEBI:29033"/>
    </cofactor>
</comment>
<keyword evidence="14" id="KW-0408">Iron</keyword>
<dbReference type="GO" id="GO:0006950">
    <property type="term" value="P:response to stress"/>
    <property type="evidence" value="ECO:0007669"/>
    <property type="project" value="UniProtKB-ARBA"/>
</dbReference>
<dbReference type="InterPro" id="IPR013083">
    <property type="entry name" value="Znf_RING/FYVE/PHD"/>
</dbReference>
<dbReference type="InterPro" id="IPR003347">
    <property type="entry name" value="JmjC_dom"/>
</dbReference>
<dbReference type="InterPro" id="IPR004241">
    <property type="entry name" value="Atg8-like"/>
</dbReference>
<keyword evidence="13" id="KW-0560">Oxidoreductase</keyword>
<keyword evidence="12" id="KW-0223">Dioxygenase</keyword>
<dbReference type="EC" id="1.14.11.67" evidence="6"/>
<dbReference type="Pfam" id="PF02928">
    <property type="entry name" value="zf-C5HC2"/>
    <property type="match status" value="1"/>
</dbReference>
<feature type="domain" description="ARID" evidence="23">
    <location>
        <begin position="195"/>
        <end position="284"/>
    </location>
</feature>
<keyword evidence="8" id="KW-0479">Metal-binding</keyword>
<comment type="subcellular location">
    <subcellularLocation>
        <location evidence="3">Cytoplasmic vesicle</location>
        <location evidence="3">Autophagosome</location>
    </subcellularLocation>
    <subcellularLocation>
        <location evidence="20">Endomembrane system</location>
        <topology evidence="20">Lipid-anchor</topology>
    </subcellularLocation>
    <subcellularLocation>
        <location evidence="2">Nucleus</location>
    </subcellularLocation>
</comment>
<dbReference type="PROSITE" id="PS51184">
    <property type="entry name" value="JMJC"/>
    <property type="match status" value="1"/>
</dbReference>
<evidence type="ECO:0000256" key="5">
    <source>
        <dbReference type="ARBA" id="ARBA00007293"/>
    </source>
</evidence>
<dbReference type="GO" id="GO:0016236">
    <property type="term" value="P:macroautophagy"/>
    <property type="evidence" value="ECO:0007669"/>
    <property type="project" value="UniProtKB-ARBA"/>
</dbReference>
<dbReference type="InterPro" id="IPR036431">
    <property type="entry name" value="ARID_dom_sf"/>
</dbReference>
<dbReference type="Pfam" id="PF02991">
    <property type="entry name" value="ATG8"/>
    <property type="match status" value="1"/>
</dbReference>
<gene>
    <name evidence="26" type="ORF">QR680_002267</name>
</gene>
<dbReference type="GO" id="GO:0012505">
    <property type="term" value="C:endomembrane system"/>
    <property type="evidence" value="ECO:0007669"/>
    <property type="project" value="UniProtKB-SubCell"/>
</dbReference>
<comment type="similarity">
    <text evidence="5">Belongs to the ATG8 family.</text>
</comment>
<evidence type="ECO:0000256" key="22">
    <source>
        <dbReference type="PIRSR" id="PIRSR604241-50"/>
    </source>
</evidence>
<evidence type="ECO:0000256" key="1">
    <source>
        <dbReference type="ARBA" id="ARBA00001954"/>
    </source>
</evidence>
<dbReference type="Pfam" id="PF21323">
    <property type="entry name" value="KDM5_C-hel"/>
    <property type="match status" value="1"/>
</dbReference>
<dbReference type="InterPro" id="IPR048615">
    <property type="entry name" value="KDM5_C-hel"/>
</dbReference>
<evidence type="ECO:0000256" key="13">
    <source>
        <dbReference type="ARBA" id="ARBA00023002"/>
    </source>
</evidence>
<keyword evidence="9" id="KW-0863">Zinc-finger</keyword>
<dbReference type="CDD" id="cd15610">
    <property type="entry name" value="PHD3_KDM5A_like"/>
    <property type="match status" value="1"/>
</dbReference>
<dbReference type="SMART" id="SM00249">
    <property type="entry name" value="PHD"/>
    <property type="match status" value="2"/>
</dbReference>
<evidence type="ECO:0000256" key="21">
    <source>
        <dbReference type="ARBA" id="ARBA00048734"/>
    </source>
</evidence>
<evidence type="ECO:0000256" key="17">
    <source>
        <dbReference type="ARBA" id="ARBA00023242"/>
    </source>
</evidence>
<dbReference type="Pfam" id="PF01388">
    <property type="entry name" value="ARID"/>
    <property type="match status" value="1"/>
</dbReference>
<evidence type="ECO:0000313" key="26">
    <source>
        <dbReference type="EMBL" id="KAK0397781.1"/>
    </source>
</evidence>
<sequence>MSLSGFVPSFKQRRPLAARKRDVAEIRLKQPDKIPVIIERFDGEKYLPLLERCKFLVPGHITVAELIKIVRLRLQLHPDQAFFLLVQEKAIVSNSTTMSQLYARDQDEDGFLYIVYTSQPAFGGSNMPPEALVFSPTLKEFNNPIEYIRSILPKIKKYGICKIKAPPCFKPMFNLSFETSFVPREQHINEISAAHRFRLVFIEQLHAFWRCQGVRLKVKPIRHYRIDFYNLYDAVERVAEGTQVESESAFWAQVLEKIECPSELKAQVQSVYFNYIVPFADFLDENQKEQLRRSVVRLPELLSARRPKRTRATVPVPAFKTPIQRFWDRQRRPARGVKRTKRHPAVVRAKVSKKEGAAKSKTPVKKTKAKKEGRCLKCRDSFVRFVKKRKKQPQFCKKCTLSAVLDLDGKYGFEDSSQEFTLTEFGAYNERFMKQKFKKRTNVSVDEIEQKYWKTVHNFPVERMVYYGADIRTDITGSGFVRQTDDLTGSEGELKECYAKHPWNVNNFPTHEDSVLRLVGHRISGMTVPWIYVGMCFSTFCWHVEDHWTYSVNYQHIGATKVWYGIPEEYADKFDEVARSQCPEIAKRYPDMLHHMTTMIDPNILQDAGIPVFTVHQNPREYVITLPRAYHSGFNTGFNINEAVNFAPSDWASTGSIKNSFSLFQLKYGAQCVEHYSKVSRHCVFSFDELVVRIAIFILHRKHKVTDCIDVIRQLLRCCERETEGRERLKKLGMTKSENVQFESLKDDERCCHHCNTTLFHSSVKCPSHNQQVCIDHVEHLCGGKCEKTEFVLCYRYVMPQLEELVAKLKNICDSCKKWQKDVAKLNKEIADNKKPTLEKANQVMDEGLVKKYPFNNEVRRLDKYIREASHWVTMMYTNQASSGRNKNTKRLTPKELEHGLMKMEESLLMPSEDLLESTKERHKRAILWREKYVHLKQEGIDRLGFAEFQKRAQALVEEGDLLFLDFDQCGVCDLKEYLHLIKKTPDIEALVSRIKNWDPEVGAVLPKNFKTDIDPEKLRVMRMFGPEAEESQLVPEEFLSKALLSLANAKKSSKARQLRAVLQKEQRRMKMTEKLCTSVFQKKGEIEHGLEIWRKVAKHSWADSPVLNRLRLENECVRKCREFCQRVFERDPTTETSYIILRDVQKIFTEYSFFLHADDPLYTEVILPKIAKIREFMVEMQSLFVYDRGYYSFFEILGGRQDLVQLAEGSILKLEFKEAHVDQTLACSSLYQYSKSNQMIRHMELVYGAHVDLLQRLQGTHGQRPVSETCHCGEFKLMNSMITCYLCRTIYHGQCILWDPVLETLPRGIYLCHRCIRGKRPTVSEVSMLLNKHGMEIDNTYEYKMIKWFVEYAMKASAELNKALSAYKIDTHDAAENTRLQRLIMTYLSLECHSKNVNMKLSKHPYFERNWPFCDVHREMLTNARKRCNGARMTPPEIYTNPLLPAHMTNPSGSVVQAEVEEFLDQEGQPYARRCAFPDCLEPLGEDVMWVQCDRCQKWHHYVCAGATIHTVNPNKKWECVACEDAAVKPPKHRAD</sequence>
<keyword evidence="10" id="KW-0862">Zinc</keyword>
<evidence type="ECO:0000256" key="11">
    <source>
        <dbReference type="ARBA" id="ARBA00022853"/>
    </source>
</evidence>
<dbReference type="SUPFAM" id="SSF57903">
    <property type="entry name" value="FYVE/PHD zinc finger"/>
    <property type="match status" value="2"/>
</dbReference>
<dbReference type="GO" id="GO:0003677">
    <property type="term" value="F:DNA binding"/>
    <property type="evidence" value="ECO:0007669"/>
    <property type="project" value="InterPro"/>
</dbReference>
<dbReference type="SMART" id="SM00545">
    <property type="entry name" value="JmjN"/>
    <property type="match status" value="1"/>
</dbReference>
<evidence type="ECO:0000256" key="19">
    <source>
        <dbReference type="ARBA" id="ARBA00023329"/>
    </source>
</evidence>
<evidence type="ECO:0000256" key="20">
    <source>
        <dbReference type="ARBA" id="ARBA00037868"/>
    </source>
</evidence>
<dbReference type="SUPFAM" id="SSF54236">
    <property type="entry name" value="Ubiquitin-like"/>
    <property type="match status" value="1"/>
</dbReference>
<keyword evidence="17" id="KW-0539">Nucleus</keyword>
<dbReference type="Proteomes" id="UP001175271">
    <property type="component" value="Unassembled WGS sequence"/>
</dbReference>
<dbReference type="GO" id="GO:0006355">
    <property type="term" value="P:regulation of DNA-templated transcription"/>
    <property type="evidence" value="ECO:0007669"/>
    <property type="project" value="TreeGrafter"/>
</dbReference>
<evidence type="ECO:0000259" key="24">
    <source>
        <dbReference type="PROSITE" id="PS51183"/>
    </source>
</evidence>
<evidence type="ECO:0000256" key="8">
    <source>
        <dbReference type="ARBA" id="ARBA00022723"/>
    </source>
</evidence>
<protein>
    <recommendedName>
        <fullName evidence="6">[histone H3]-trimethyl-L-lysine(4) demethylase</fullName>
        <ecNumber evidence="6">1.14.11.67</ecNumber>
    </recommendedName>
</protein>
<evidence type="ECO:0000259" key="25">
    <source>
        <dbReference type="PROSITE" id="PS51184"/>
    </source>
</evidence>
<dbReference type="PROSITE" id="PS51011">
    <property type="entry name" value="ARID"/>
    <property type="match status" value="1"/>
</dbReference>
<dbReference type="PANTHER" id="PTHR10694">
    <property type="entry name" value="LYSINE-SPECIFIC DEMETHYLASE"/>
    <property type="match status" value="1"/>
</dbReference>
<dbReference type="InterPro" id="IPR001606">
    <property type="entry name" value="ARID_dom"/>
</dbReference>
<keyword evidence="18 22" id="KW-0449">Lipoprotein</keyword>
<dbReference type="GO" id="GO:0005776">
    <property type="term" value="C:autophagosome"/>
    <property type="evidence" value="ECO:0007669"/>
    <property type="project" value="UniProtKB-SubCell"/>
</dbReference>
<evidence type="ECO:0000259" key="23">
    <source>
        <dbReference type="PROSITE" id="PS51011"/>
    </source>
</evidence>
<comment type="catalytic activity">
    <reaction evidence="21">
        <text>N(6),N(6),N(6)-trimethyl-L-lysyl(4)-[histone H3] + 3 2-oxoglutarate + 3 O2 = L-lysyl(4)-[histone H3] + 3 formaldehyde + 3 succinate + 3 CO2</text>
        <dbReference type="Rhea" id="RHEA:60208"/>
        <dbReference type="Rhea" id="RHEA-COMP:15537"/>
        <dbReference type="Rhea" id="RHEA-COMP:15547"/>
        <dbReference type="ChEBI" id="CHEBI:15379"/>
        <dbReference type="ChEBI" id="CHEBI:16526"/>
        <dbReference type="ChEBI" id="CHEBI:16810"/>
        <dbReference type="ChEBI" id="CHEBI:16842"/>
        <dbReference type="ChEBI" id="CHEBI:29969"/>
        <dbReference type="ChEBI" id="CHEBI:30031"/>
        <dbReference type="ChEBI" id="CHEBI:61961"/>
        <dbReference type="EC" id="1.14.11.67"/>
    </reaction>
</comment>
<dbReference type="CDD" id="cd16129">
    <property type="entry name" value="Ubl_ATG8_MAP1LC3"/>
    <property type="match status" value="1"/>
</dbReference>
<evidence type="ECO:0000256" key="14">
    <source>
        <dbReference type="ARBA" id="ARBA00023004"/>
    </source>
</evidence>
<dbReference type="InterPro" id="IPR001965">
    <property type="entry name" value="Znf_PHD"/>
</dbReference>
<dbReference type="PANTHER" id="PTHR10694:SF33">
    <property type="entry name" value="LYSINE-SPECIFIC DEMETHYLASE 5"/>
    <property type="match status" value="1"/>
</dbReference>
<dbReference type="GO" id="GO:0000785">
    <property type="term" value="C:chromatin"/>
    <property type="evidence" value="ECO:0007669"/>
    <property type="project" value="TreeGrafter"/>
</dbReference>
<feature type="domain" description="JmjN" evidence="24">
    <location>
        <begin position="131"/>
        <end position="172"/>
    </location>
</feature>
<evidence type="ECO:0000256" key="9">
    <source>
        <dbReference type="ARBA" id="ARBA00022771"/>
    </source>
</evidence>
<evidence type="ECO:0000256" key="12">
    <source>
        <dbReference type="ARBA" id="ARBA00022964"/>
    </source>
</evidence>
<name>A0AA39H2Y7_9BILA</name>
<dbReference type="SMART" id="SM00501">
    <property type="entry name" value="BRIGHT"/>
    <property type="match status" value="1"/>
</dbReference>